<keyword evidence="4" id="KW-1185">Reference proteome</keyword>
<organism evidence="3 4">
    <name type="scientific">Spiroplasma platyhelix PALS-1</name>
    <dbReference type="NCBI Taxonomy" id="1276218"/>
    <lineage>
        <taxon>Bacteria</taxon>
        <taxon>Bacillati</taxon>
        <taxon>Mycoplasmatota</taxon>
        <taxon>Mollicutes</taxon>
        <taxon>Entomoplasmatales</taxon>
        <taxon>Spiroplasmataceae</taxon>
        <taxon>Spiroplasma</taxon>
    </lineage>
</organism>
<dbReference type="EMBL" id="JAAVVK010000002">
    <property type="protein sequence ID" value="NKE38787.1"/>
    <property type="molecule type" value="Genomic_DNA"/>
</dbReference>
<dbReference type="SMART" id="SM00490">
    <property type="entry name" value="HELICc"/>
    <property type="match status" value="1"/>
</dbReference>
<gene>
    <name evidence="3" type="ORF">HER12_03390</name>
</gene>
<evidence type="ECO:0000313" key="3">
    <source>
        <dbReference type="EMBL" id="NKE38787.1"/>
    </source>
</evidence>
<dbReference type="PANTHER" id="PTHR47396">
    <property type="entry name" value="TYPE I RESTRICTION ENZYME ECOKI R PROTEIN"/>
    <property type="match status" value="1"/>
</dbReference>
<evidence type="ECO:0000259" key="1">
    <source>
        <dbReference type="PROSITE" id="PS51192"/>
    </source>
</evidence>
<dbReference type="PROSITE" id="PS51194">
    <property type="entry name" value="HELICASE_CTER"/>
    <property type="match status" value="1"/>
</dbReference>
<dbReference type="SUPFAM" id="SSF52540">
    <property type="entry name" value="P-loop containing nucleoside triphosphate hydrolases"/>
    <property type="match status" value="1"/>
</dbReference>
<dbReference type="CDD" id="cd18032">
    <property type="entry name" value="DEXHc_RE_I_III_res"/>
    <property type="match status" value="1"/>
</dbReference>
<dbReference type="GO" id="GO:0003677">
    <property type="term" value="F:DNA binding"/>
    <property type="evidence" value="ECO:0007669"/>
    <property type="project" value="InterPro"/>
</dbReference>
<dbReference type="SMART" id="SM00487">
    <property type="entry name" value="DEXDc"/>
    <property type="match status" value="1"/>
</dbReference>
<dbReference type="CDD" id="cd18799">
    <property type="entry name" value="SF2_C_EcoAI-like"/>
    <property type="match status" value="1"/>
</dbReference>
<dbReference type="Pfam" id="PF13091">
    <property type="entry name" value="PLDc_2"/>
    <property type="match status" value="1"/>
</dbReference>
<reference evidence="3 4" key="1">
    <citation type="submission" date="2020-04" db="EMBL/GenBank/DDBJ databases">
        <title>Complete genome sequence of Spiroplasma platyhelix ATCC 51748, an insect isolate.</title>
        <authorList>
            <person name="Green E.A."/>
            <person name="Klassen J.L."/>
        </authorList>
    </citation>
    <scope>NUCLEOTIDE SEQUENCE [LARGE SCALE GENOMIC DNA]</scope>
    <source>
        <strain evidence="3 4">PALS-1</strain>
    </source>
</reference>
<dbReference type="Proteomes" id="UP000584587">
    <property type="component" value="Unassembled WGS sequence"/>
</dbReference>
<dbReference type="Pfam" id="PF00271">
    <property type="entry name" value="Helicase_C"/>
    <property type="match status" value="1"/>
</dbReference>
<dbReference type="GO" id="GO:0005829">
    <property type="term" value="C:cytosol"/>
    <property type="evidence" value="ECO:0007669"/>
    <property type="project" value="TreeGrafter"/>
</dbReference>
<dbReference type="PROSITE" id="PS51192">
    <property type="entry name" value="HELICASE_ATP_BIND_1"/>
    <property type="match status" value="1"/>
</dbReference>
<keyword evidence="3" id="KW-0378">Hydrolase</keyword>
<dbReference type="InterPro" id="IPR025202">
    <property type="entry name" value="PLD-like_dom"/>
</dbReference>
<dbReference type="Gene3D" id="3.40.50.300">
    <property type="entry name" value="P-loop containing nucleotide triphosphate hydrolases"/>
    <property type="match status" value="2"/>
</dbReference>
<dbReference type="Gene3D" id="3.30.870.10">
    <property type="entry name" value="Endonuclease Chain A"/>
    <property type="match status" value="1"/>
</dbReference>
<dbReference type="InterPro" id="IPR027417">
    <property type="entry name" value="P-loop_NTPase"/>
</dbReference>
<dbReference type="GO" id="GO:0005524">
    <property type="term" value="F:ATP binding"/>
    <property type="evidence" value="ECO:0007669"/>
    <property type="project" value="InterPro"/>
</dbReference>
<dbReference type="InterPro" id="IPR001650">
    <property type="entry name" value="Helicase_C-like"/>
</dbReference>
<dbReference type="Pfam" id="PF04851">
    <property type="entry name" value="ResIII"/>
    <property type="match status" value="1"/>
</dbReference>
<keyword evidence="3" id="KW-0067">ATP-binding</keyword>
<keyword evidence="3" id="KW-0547">Nucleotide-binding</keyword>
<evidence type="ECO:0000313" key="4">
    <source>
        <dbReference type="Proteomes" id="UP000584587"/>
    </source>
</evidence>
<proteinExistence type="predicted"/>
<sequence>MKKGYYDLLLNLTDEISDSYLTKDIKNEAKTINNIDSYLTNQLSSIIVNHLSNIDSVSDKIKFLNNLLANFSSQQFSHDVLLQIKDSKQDINYQSNIRLVDNYLFTNSKEQNLIEQLNKEIITSDAVAFVYPFISKAMINKLRNAFSHALQHNIPITLITTTFDDQALFVNLYELEQLIKTYPNITIRIEDNTELRSERIHIKAAIFQRDSGFSSAVIGSSNLTMPGMATGREWNLRISQFDNQELYQKVEQEYQKLWEDNLLDFNDELVRKELFKRIDQKQQDKHIQLVNYVLYDFQIEILEKLAYRRKINKHKHLIIMATGTGKTVVSAFDYLKQVQNHGRRPKILFLAHQKEIVEQALATFRQVLNDANFASILNVGKHNFSSGYLFATIQTVHLHLKRFSVNQFDVIVFDEAHHIAAKTFDRVFNYFQPEEVIGLTATPEREDNKSILPYFDDEFAYELRLWDAIDQRLLSKFDYYCIDDIQSNLVGVDLNNDQQVFRALNNHGRNELLFSVIKNYIGIYHQPLALVFCINVEHAEVISNFLNQNGLKAAYLTSKTNHLRSKIISDFKKRKINYLCVVNMFNEGMDVPEIDSIILLRPTNSKTIFLQQLGRGLRKTNSKNKLSVYDLIANIDQKYDITVGIKNLYHNQATLKHKDIFEQGFSLPEGCTINLEARSKEVILNNLQAWYQVPKRMYQVVRDYYQKYQMQGLARIIADYDLSLPLFYQYLDNFYLKVALSFNADTALKNQSGRNKNILKQFLFLNNYHIVSYFYHRLANDLSKFELNYYYDNLLVVSLFPEVTSMKVFDANFASSSEDLVQDFISNHELIVKELIMILEYKLNHETLLVSQSEVEHHPLLIKDTTYTVRQALVAINRLNFLKQLGPLKVIAFQAGYLTYDQTKSVVLADVDASNYGKLTRYDADRQEFYWSVPENKSISSKLVRDLQTQDITKFLFLDNKINKNYPNLSLKLYNFVGVGSYLATLNDKYLTIKFKIEEKK</sequence>
<dbReference type="InterPro" id="IPR006935">
    <property type="entry name" value="Helicase/UvrB_N"/>
</dbReference>
<dbReference type="PANTHER" id="PTHR47396:SF1">
    <property type="entry name" value="ATP-DEPENDENT HELICASE IRC3-RELATED"/>
    <property type="match status" value="1"/>
</dbReference>
<dbReference type="InterPro" id="IPR050742">
    <property type="entry name" value="Helicase_Restrict-Modif_Enz"/>
</dbReference>
<protein>
    <submittedName>
        <fullName evidence="3">DEAD/DEAH box helicase family protein</fullName>
    </submittedName>
</protein>
<accession>A0A846U5Q9</accession>
<feature type="domain" description="Helicase ATP-binding" evidence="1">
    <location>
        <begin position="307"/>
        <end position="461"/>
    </location>
</feature>
<dbReference type="RefSeq" id="WP_168105257.1">
    <property type="nucleotide sequence ID" value="NZ_CP051215.1"/>
</dbReference>
<dbReference type="GO" id="GO:0004386">
    <property type="term" value="F:helicase activity"/>
    <property type="evidence" value="ECO:0007669"/>
    <property type="project" value="UniProtKB-KW"/>
</dbReference>
<feature type="domain" description="Helicase C-terminal" evidence="2">
    <location>
        <begin position="516"/>
        <end position="668"/>
    </location>
</feature>
<evidence type="ECO:0000259" key="2">
    <source>
        <dbReference type="PROSITE" id="PS51194"/>
    </source>
</evidence>
<dbReference type="AlphaFoldDB" id="A0A846U5Q9"/>
<dbReference type="InterPro" id="IPR014001">
    <property type="entry name" value="Helicase_ATP-bd"/>
</dbReference>
<dbReference type="GO" id="GO:0016787">
    <property type="term" value="F:hydrolase activity"/>
    <property type="evidence" value="ECO:0007669"/>
    <property type="project" value="InterPro"/>
</dbReference>
<keyword evidence="3" id="KW-0347">Helicase</keyword>
<comment type="caution">
    <text evidence="3">The sequence shown here is derived from an EMBL/GenBank/DDBJ whole genome shotgun (WGS) entry which is preliminary data.</text>
</comment>
<name>A0A846U5Q9_9MOLU</name>